<feature type="transmembrane region" description="Helical" evidence="1">
    <location>
        <begin position="6"/>
        <end position="34"/>
    </location>
</feature>
<proteinExistence type="predicted"/>
<evidence type="ECO:0000313" key="4">
    <source>
        <dbReference type="Proteomes" id="UP001556367"/>
    </source>
</evidence>
<feature type="transmembrane region" description="Helical" evidence="1">
    <location>
        <begin position="118"/>
        <end position="137"/>
    </location>
</feature>
<dbReference type="EMBL" id="JASNQZ010000003">
    <property type="protein sequence ID" value="KAL0959229.1"/>
    <property type="molecule type" value="Genomic_DNA"/>
</dbReference>
<organism evidence="3 4">
    <name type="scientific">Hohenbuehelia grisea</name>
    <dbReference type="NCBI Taxonomy" id="104357"/>
    <lineage>
        <taxon>Eukaryota</taxon>
        <taxon>Fungi</taxon>
        <taxon>Dikarya</taxon>
        <taxon>Basidiomycota</taxon>
        <taxon>Agaricomycotina</taxon>
        <taxon>Agaricomycetes</taxon>
        <taxon>Agaricomycetidae</taxon>
        <taxon>Agaricales</taxon>
        <taxon>Pleurotineae</taxon>
        <taxon>Pleurotaceae</taxon>
        <taxon>Hohenbuehelia</taxon>
    </lineage>
</organism>
<evidence type="ECO:0000256" key="1">
    <source>
        <dbReference type="SAM" id="Phobius"/>
    </source>
</evidence>
<gene>
    <name evidence="3" type="ORF">HGRIS_014505</name>
</gene>
<feature type="transmembrane region" description="Helical" evidence="1">
    <location>
        <begin position="86"/>
        <end position="106"/>
    </location>
</feature>
<feature type="domain" description="DUF6534" evidence="2">
    <location>
        <begin position="162"/>
        <end position="248"/>
    </location>
</feature>
<dbReference type="InterPro" id="IPR045339">
    <property type="entry name" value="DUF6534"/>
</dbReference>
<accession>A0ABR3JUA0</accession>
<keyword evidence="4" id="KW-1185">Reference proteome</keyword>
<feature type="transmembrane region" description="Helical" evidence="1">
    <location>
        <begin position="157"/>
        <end position="177"/>
    </location>
</feature>
<evidence type="ECO:0000313" key="3">
    <source>
        <dbReference type="EMBL" id="KAL0959229.1"/>
    </source>
</evidence>
<dbReference type="PANTHER" id="PTHR40465">
    <property type="entry name" value="CHROMOSOME 1, WHOLE GENOME SHOTGUN SEQUENCE"/>
    <property type="match status" value="1"/>
</dbReference>
<evidence type="ECO:0000259" key="2">
    <source>
        <dbReference type="Pfam" id="PF20152"/>
    </source>
</evidence>
<protein>
    <recommendedName>
        <fullName evidence="2">DUF6534 domain-containing protein</fullName>
    </recommendedName>
</protein>
<feature type="transmembrane region" description="Helical" evidence="1">
    <location>
        <begin position="198"/>
        <end position="218"/>
    </location>
</feature>
<name>A0ABR3JUA0_9AGAR</name>
<dbReference type="Proteomes" id="UP001556367">
    <property type="component" value="Unassembled WGS sequence"/>
</dbReference>
<comment type="caution">
    <text evidence="3">The sequence shown here is derived from an EMBL/GenBank/DDBJ whole genome shotgun (WGS) entry which is preliminary data.</text>
</comment>
<dbReference type="Pfam" id="PF20152">
    <property type="entry name" value="DUF6534"/>
    <property type="match status" value="1"/>
</dbReference>
<feature type="transmembrane region" description="Helical" evidence="1">
    <location>
        <begin position="224"/>
        <end position="244"/>
    </location>
</feature>
<keyword evidence="1" id="KW-0472">Membrane</keyword>
<keyword evidence="1" id="KW-0812">Transmembrane</keyword>
<reference evidence="4" key="1">
    <citation type="submission" date="2024-06" db="EMBL/GenBank/DDBJ databases">
        <title>Multi-omics analyses provide insights into the biosynthesis of the anticancer antibiotic pleurotin in Hohenbuehelia grisea.</title>
        <authorList>
            <person name="Weaver J.A."/>
            <person name="Alberti F."/>
        </authorList>
    </citation>
    <scope>NUCLEOTIDE SEQUENCE [LARGE SCALE GENOMIC DNA]</scope>
    <source>
        <strain evidence="4">T-177</strain>
    </source>
</reference>
<feature type="transmembrane region" description="Helical" evidence="1">
    <location>
        <begin position="46"/>
        <end position="66"/>
    </location>
</feature>
<dbReference type="PANTHER" id="PTHR40465:SF1">
    <property type="entry name" value="DUF6534 DOMAIN-CONTAINING PROTEIN"/>
    <property type="match status" value="1"/>
</dbReference>
<sequence length="336" mass="37633">MERIEYILGPIVVAVLLNVLLYGVCILQFSTYYAAKFADRPVIKMLVVWVFLLDSVHVSASAYLLWHFVVSNFTEISVLTEAPWPFSFTPIMTSLASCPIQVFLAWRIHQFAKSQKLLFSLMGLSLAQLSVGVATAVQAIQRRNINNYRPLVSMVDAWLGLTVVCDIAITMLLWYHLSKSRTGFTHTDGVIMRLIRSSIETAAFGTFFCIMNLVAFTASSSTNFHTIFAFPLGRIYTITLLLTLNSRRDLRSELHNNIYTHAQTIPVFARPVPIPTTNDFGQSLQRSLPIFPQGIQSYRLSHQGEDVIVKECVSVVASTDSASDVISEAKEKEQPT</sequence>
<keyword evidence="1" id="KW-1133">Transmembrane helix</keyword>